<reference evidence="3 4" key="1">
    <citation type="submission" date="2015-09" db="EMBL/GenBank/DDBJ databases">
        <title>Trachymyrmex zeteki WGS genome.</title>
        <authorList>
            <person name="Nygaard S."/>
            <person name="Hu H."/>
            <person name="Boomsma J."/>
            <person name="Zhang G."/>
        </authorList>
    </citation>
    <scope>NUCLEOTIDE SEQUENCE [LARGE SCALE GENOMIC DNA]</scope>
    <source>
        <strain evidence="3">Tzet28-1</strain>
        <tissue evidence="3">Whole body</tissue>
    </source>
</reference>
<accession>A0A151WS77</accession>
<dbReference type="Pfam" id="PF08398">
    <property type="entry name" value="Phospholip_A2_4"/>
    <property type="match status" value="1"/>
</dbReference>
<protein>
    <recommendedName>
        <fullName evidence="2">Phospholipase A2-like domain-containing protein</fullName>
    </recommendedName>
</protein>
<dbReference type="SUPFAM" id="SSF54001">
    <property type="entry name" value="Cysteine proteinases"/>
    <property type="match status" value="1"/>
</dbReference>
<dbReference type="InterPro" id="IPR038765">
    <property type="entry name" value="Papain-like_cys_pep_sf"/>
</dbReference>
<evidence type="ECO:0000256" key="1">
    <source>
        <dbReference type="SAM" id="Coils"/>
    </source>
</evidence>
<gene>
    <name evidence="3" type="ORF">ALC60_10221</name>
</gene>
<dbReference type="GO" id="GO:0005198">
    <property type="term" value="F:structural molecule activity"/>
    <property type="evidence" value="ECO:0007669"/>
    <property type="project" value="InterPro"/>
</dbReference>
<proteinExistence type="predicted"/>
<evidence type="ECO:0000259" key="2">
    <source>
        <dbReference type="Pfam" id="PF08398"/>
    </source>
</evidence>
<evidence type="ECO:0000313" key="4">
    <source>
        <dbReference type="Proteomes" id="UP000075809"/>
    </source>
</evidence>
<dbReference type="InterPro" id="IPR013607">
    <property type="entry name" value="Phospholipase_A2-like"/>
</dbReference>
<organism evidence="3 4">
    <name type="scientific">Mycetomoellerius zeteki</name>
    <dbReference type="NCBI Taxonomy" id="64791"/>
    <lineage>
        <taxon>Eukaryota</taxon>
        <taxon>Metazoa</taxon>
        <taxon>Ecdysozoa</taxon>
        <taxon>Arthropoda</taxon>
        <taxon>Hexapoda</taxon>
        <taxon>Insecta</taxon>
        <taxon>Pterygota</taxon>
        <taxon>Neoptera</taxon>
        <taxon>Endopterygota</taxon>
        <taxon>Hymenoptera</taxon>
        <taxon>Apocrita</taxon>
        <taxon>Aculeata</taxon>
        <taxon>Formicoidea</taxon>
        <taxon>Formicidae</taxon>
        <taxon>Myrmicinae</taxon>
        <taxon>Mycetomoellerius</taxon>
    </lineage>
</organism>
<feature type="domain" description="Phospholipase A2-like" evidence="2">
    <location>
        <begin position="17"/>
        <end position="79"/>
    </location>
</feature>
<feature type="coiled-coil region" evidence="1">
    <location>
        <begin position="149"/>
        <end position="176"/>
    </location>
</feature>
<evidence type="ECO:0000313" key="3">
    <source>
        <dbReference type="EMBL" id="KYQ50678.1"/>
    </source>
</evidence>
<dbReference type="Proteomes" id="UP000075809">
    <property type="component" value="Unassembled WGS sequence"/>
</dbReference>
<dbReference type="AlphaFoldDB" id="A0A151WS77"/>
<dbReference type="EMBL" id="KQ982789">
    <property type="protein sequence ID" value="KYQ50678.1"/>
    <property type="molecule type" value="Genomic_DNA"/>
</dbReference>
<keyword evidence="1" id="KW-0175">Coiled coil</keyword>
<keyword evidence="4" id="KW-1185">Reference proteome</keyword>
<name>A0A151WS77_9HYME</name>
<sequence>MPLRGLLNRAINALPFELHIPGYQFCGPGTRLEKRLARGDRGINPLDAAYREHDIAYSHSNELAKRHTADKLLAEEARKHIVTRDSSLGERAAATVVWVMKVKTKFGMGLKTRKRKSKRILPITKRGGVLPILPLLDVLGSLVGGAAGVAKAVNDNKAAQHQLQELQRHNRVMEGRGVYLPTTADEVSRVEKKRRRDVKTAKGCNYQRATAATCKSYAKRMRTTLPVEGVHRNESGIVNLDNAKGPGTHWVAYAKRGNRAIYFDSFGNLRPPKELERYLVNSVIEYNRTHYQRYNQSNCGQQCLQFLRTVDKQFKDRYCTV</sequence>